<reference evidence="2 3" key="1">
    <citation type="submission" date="2019-08" db="EMBL/GenBank/DDBJ databases">
        <title>100 year-old enigma solved: identification of Planctomyces bekefii, the type genus and species of the phylum Planctomycetes.</title>
        <authorList>
            <person name="Svetlana D.N."/>
            <person name="Overmann J."/>
        </authorList>
    </citation>
    <scope>NUCLEOTIDE SEQUENCE [LARGE SCALE GENOMIC DNA]</scope>
    <source>
        <strain evidence="2">Phe10_nw2017</strain>
    </source>
</reference>
<sequence>MGQLGFLINSRGRGGGVALARPSSEISVGDVIRQMESNFDFVECFSESTNTCPITKVCGLKSALLQARGAFLAALDSVTLADVTVNRRALAQLLSN</sequence>
<dbReference type="GO" id="GO:0005829">
    <property type="term" value="C:cytosol"/>
    <property type="evidence" value="ECO:0007669"/>
    <property type="project" value="TreeGrafter"/>
</dbReference>
<gene>
    <name evidence="2" type="ORF">E3A20_02520</name>
</gene>
<dbReference type="InterPro" id="IPR000944">
    <property type="entry name" value="Tscrpt_reg_Rrf2"/>
</dbReference>
<name>A0A5C6MDV6_9PLAN</name>
<dbReference type="AlphaFoldDB" id="A0A5C6MDV6"/>
<organism evidence="2 3">
    <name type="scientific">Planctomyces bekefii</name>
    <dbReference type="NCBI Taxonomy" id="1653850"/>
    <lineage>
        <taxon>Bacteria</taxon>
        <taxon>Pseudomonadati</taxon>
        <taxon>Planctomycetota</taxon>
        <taxon>Planctomycetia</taxon>
        <taxon>Planctomycetales</taxon>
        <taxon>Planctomycetaceae</taxon>
        <taxon>Planctomyces</taxon>
    </lineage>
</organism>
<keyword evidence="1" id="KW-0238">DNA-binding</keyword>
<evidence type="ECO:0008006" key="4">
    <source>
        <dbReference type="Google" id="ProtNLM"/>
    </source>
</evidence>
<dbReference type="PANTHER" id="PTHR33221">
    <property type="entry name" value="WINGED HELIX-TURN-HELIX TRANSCRIPTIONAL REGULATOR, RRF2 FAMILY"/>
    <property type="match status" value="1"/>
</dbReference>
<proteinExistence type="predicted"/>
<evidence type="ECO:0000313" key="3">
    <source>
        <dbReference type="Proteomes" id="UP000321083"/>
    </source>
</evidence>
<evidence type="ECO:0000256" key="1">
    <source>
        <dbReference type="ARBA" id="ARBA00023125"/>
    </source>
</evidence>
<dbReference type="Pfam" id="PF02082">
    <property type="entry name" value="Rrf2"/>
    <property type="match status" value="1"/>
</dbReference>
<dbReference type="InterPro" id="IPR036388">
    <property type="entry name" value="WH-like_DNA-bd_sf"/>
</dbReference>
<evidence type="ECO:0000313" key="2">
    <source>
        <dbReference type="EMBL" id="TWW12253.1"/>
    </source>
</evidence>
<dbReference type="Gene3D" id="1.10.10.10">
    <property type="entry name" value="Winged helix-like DNA-binding domain superfamily/Winged helix DNA-binding domain"/>
    <property type="match status" value="1"/>
</dbReference>
<accession>A0A5C6MDV6</accession>
<dbReference type="GO" id="GO:0003700">
    <property type="term" value="F:DNA-binding transcription factor activity"/>
    <property type="evidence" value="ECO:0007669"/>
    <property type="project" value="TreeGrafter"/>
</dbReference>
<comment type="caution">
    <text evidence="2">The sequence shown here is derived from an EMBL/GenBank/DDBJ whole genome shotgun (WGS) entry which is preliminary data.</text>
</comment>
<reference evidence="2 3" key="2">
    <citation type="submission" date="2019-08" db="EMBL/GenBank/DDBJ databases">
        <authorList>
            <person name="Henke P."/>
        </authorList>
    </citation>
    <scope>NUCLEOTIDE SEQUENCE [LARGE SCALE GENOMIC DNA]</scope>
    <source>
        <strain evidence="2">Phe10_nw2017</strain>
    </source>
</reference>
<dbReference type="Proteomes" id="UP000321083">
    <property type="component" value="Unassembled WGS sequence"/>
</dbReference>
<protein>
    <recommendedName>
        <fullName evidence="4">Rrf2 family transcriptional regulator</fullName>
    </recommendedName>
</protein>
<dbReference type="GO" id="GO:0003677">
    <property type="term" value="F:DNA binding"/>
    <property type="evidence" value="ECO:0007669"/>
    <property type="project" value="UniProtKB-KW"/>
</dbReference>
<keyword evidence="3" id="KW-1185">Reference proteome</keyword>
<dbReference type="SUPFAM" id="SSF46785">
    <property type="entry name" value="Winged helix' DNA-binding domain"/>
    <property type="match status" value="1"/>
</dbReference>
<dbReference type="PANTHER" id="PTHR33221:SF4">
    <property type="entry name" value="HTH-TYPE TRANSCRIPTIONAL REPRESSOR NSRR"/>
    <property type="match status" value="1"/>
</dbReference>
<dbReference type="InterPro" id="IPR036390">
    <property type="entry name" value="WH_DNA-bd_sf"/>
</dbReference>
<dbReference type="PROSITE" id="PS51197">
    <property type="entry name" value="HTH_RRF2_2"/>
    <property type="match status" value="1"/>
</dbReference>
<dbReference type="EMBL" id="SRHE01000025">
    <property type="protein sequence ID" value="TWW12253.1"/>
    <property type="molecule type" value="Genomic_DNA"/>
</dbReference>